<dbReference type="PROSITE" id="PS51257">
    <property type="entry name" value="PROKAR_LIPOPROTEIN"/>
    <property type="match status" value="1"/>
</dbReference>
<protein>
    <submittedName>
        <fullName evidence="1">Uncharacterized protein</fullName>
    </submittedName>
</protein>
<gene>
    <name evidence="1" type="ORF">GII30_20490</name>
</gene>
<organism evidence="1">
    <name type="scientific">Gordonia amarae</name>
    <dbReference type="NCBI Taxonomy" id="36821"/>
    <lineage>
        <taxon>Bacteria</taxon>
        <taxon>Bacillati</taxon>
        <taxon>Actinomycetota</taxon>
        <taxon>Actinomycetes</taxon>
        <taxon>Mycobacteriales</taxon>
        <taxon>Gordoniaceae</taxon>
        <taxon>Gordonia</taxon>
    </lineage>
</organism>
<name>A0A857LR44_9ACTN</name>
<dbReference type="AlphaFoldDB" id="A0A857LR44"/>
<proteinExistence type="predicted"/>
<sequence>MNALRRLMVCTVLGTFATTAVACGSSGDSADLDRSSTMIAYTHEDGSTAPQFHKEYQIVVADGIATLNLGGYGALSGQANPDVTTTKPVDDKVWKKLVDGVGKLPGKSPDNKPCPGAGTASVKITSNGDNIKDVTVSGCDTADDAKKLSTFIAPVESLFDMKTYLGG</sequence>
<accession>A0A857LR44</accession>
<reference evidence="1" key="1">
    <citation type="journal article" date="2021" name="Nat. Microbiol.">
        <title>Cocultivation of an ultrasmall environmental parasitic bacterium with lytic ability against bacteria associated with wastewater foams.</title>
        <authorList>
            <person name="Batinovic S."/>
            <person name="Rose J.J.A."/>
            <person name="Ratcliffe J."/>
            <person name="Seviour R.J."/>
            <person name="Petrovski S."/>
        </authorList>
    </citation>
    <scope>NUCLEOTIDE SEQUENCE</scope>
    <source>
        <strain evidence="1">CON44</strain>
    </source>
</reference>
<dbReference type="RefSeq" id="WP_138943775.1">
    <property type="nucleotide sequence ID" value="NZ_CP045804.1"/>
</dbReference>
<dbReference type="EMBL" id="CP045810">
    <property type="protein sequence ID" value="QHN41226.1"/>
    <property type="molecule type" value="Genomic_DNA"/>
</dbReference>
<evidence type="ECO:0000313" key="1">
    <source>
        <dbReference type="EMBL" id="QHN41226.1"/>
    </source>
</evidence>